<keyword evidence="1" id="KW-1133">Transmembrane helix</keyword>
<keyword evidence="1" id="KW-0812">Transmembrane</keyword>
<proteinExistence type="predicted"/>
<dbReference type="AlphaFoldDB" id="A0A1G7LPC8"/>
<keyword evidence="3" id="KW-1185">Reference proteome</keyword>
<feature type="transmembrane region" description="Helical" evidence="1">
    <location>
        <begin position="44"/>
        <end position="63"/>
    </location>
</feature>
<protein>
    <submittedName>
        <fullName evidence="2">Uncharacterized protein</fullName>
    </submittedName>
</protein>
<reference evidence="3" key="1">
    <citation type="submission" date="2016-10" db="EMBL/GenBank/DDBJ databases">
        <authorList>
            <person name="Varghese N."/>
            <person name="Submissions S."/>
        </authorList>
    </citation>
    <scope>NUCLEOTIDE SEQUENCE [LARGE SCALE GENOMIC DNA]</scope>
    <source>
        <strain evidence="3">DSM 44268</strain>
    </source>
</reference>
<dbReference type="OrthoDB" id="3391117at2"/>
<sequence>MSTDRPSAKQVAILLLVFGGTLAVVLTVGLLLREHGPGNMGNGLLQGAAFGLVLAAVMGWRLVRRPERVTTFERAWSQTGDERDDAVLTRALAVLGLASFPLTAVAAISIAFGASVEMCLALLLFAEIGVGALAFAVIDRRS</sequence>
<dbReference type="STRING" id="1550231.SAMN05660662_2438"/>
<dbReference type="Proteomes" id="UP000199406">
    <property type="component" value="Unassembled WGS sequence"/>
</dbReference>
<dbReference type="EMBL" id="FNBT01000004">
    <property type="protein sequence ID" value="SDF51378.1"/>
    <property type="molecule type" value="Genomic_DNA"/>
</dbReference>
<gene>
    <name evidence="2" type="ORF">SAMN05660662_2438</name>
</gene>
<organism evidence="2 3">
    <name type="scientific">Blastococcus aurantiacus</name>
    <dbReference type="NCBI Taxonomy" id="1550231"/>
    <lineage>
        <taxon>Bacteria</taxon>
        <taxon>Bacillati</taxon>
        <taxon>Actinomycetota</taxon>
        <taxon>Actinomycetes</taxon>
        <taxon>Geodermatophilales</taxon>
        <taxon>Geodermatophilaceae</taxon>
        <taxon>Blastococcus</taxon>
    </lineage>
</organism>
<evidence type="ECO:0000313" key="2">
    <source>
        <dbReference type="EMBL" id="SDF51378.1"/>
    </source>
</evidence>
<accession>A0A1G7LPC8</accession>
<feature type="transmembrane region" description="Helical" evidence="1">
    <location>
        <begin position="120"/>
        <end position="138"/>
    </location>
</feature>
<feature type="transmembrane region" description="Helical" evidence="1">
    <location>
        <begin position="12"/>
        <end position="32"/>
    </location>
</feature>
<name>A0A1G7LPC8_9ACTN</name>
<feature type="transmembrane region" description="Helical" evidence="1">
    <location>
        <begin position="92"/>
        <end position="114"/>
    </location>
</feature>
<dbReference type="RefSeq" id="WP_091766631.1">
    <property type="nucleotide sequence ID" value="NZ_FNBT01000004.1"/>
</dbReference>
<evidence type="ECO:0000313" key="3">
    <source>
        <dbReference type="Proteomes" id="UP000199406"/>
    </source>
</evidence>
<keyword evidence="1" id="KW-0472">Membrane</keyword>
<evidence type="ECO:0000256" key="1">
    <source>
        <dbReference type="SAM" id="Phobius"/>
    </source>
</evidence>